<keyword evidence="1" id="KW-0812">Transmembrane</keyword>
<feature type="transmembrane region" description="Helical" evidence="1">
    <location>
        <begin position="186"/>
        <end position="203"/>
    </location>
</feature>
<evidence type="ECO:0000313" key="3">
    <source>
        <dbReference type="Proteomes" id="UP000009071"/>
    </source>
</evidence>
<dbReference type="HOGENOM" id="CLU_1010938_0_0_7"/>
<keyword evidence="3" id="KW-1185">Reference proteome</keyword>
<name>C4XJJ7_SOLM1</name>
<dbReference type="STRING" id="573370.DMR_32530"/>
<dbReference type="RefSeq" id="WP_015861896.1">
    <property type="nucleotide sequence ID" value="NC_012796.1"/>
</dbReference>
<feature type="transmembrane region" description="Helical" evidence="1">
    <location>
        <begin position="148"/>
        <end position="166"/>
    </location>
</feature>
<dbReference type="AlphaFoldDB" id="C4XJJ7"/>
<sequence>MIEAKSAGLEAGQTIDGMIGIEFELSQKAENVSAKIVNAMNAIGGTLISYDKNISTYSFGKKFTALPLDDYPLEVEILIREDVSKCIVTVKATDKFKAKKFFNWKRTEKFENSASRVILKIKTFMLEYEAHINEDDGLGKTLGKFPTMWNPGAAIAWSFLFTPIFGSFIQMKNWKQLGEIENEKKSMYWMCGSILFALTMTVFDANFEKANLSSIKFLYIAAWWFFDGRKQVKYFYDHIPFFQKRSWEKPLSISLVIFIVYVAFGTALLLSSAVR</sequence>
<reference evidence="2 3" key="1">
    <citation type="journal article" date="2009" name="Genome Res.">
        <title>Whole genome sequence of Desulfovibrio magneticus strain RS-1 revealed common gene clusters in magnetotactic bacteria.</title>
        <authorList>
            <person name="Nakazawa H."/>
            <person name="Arakaki A."/>
            <person name="Narita-Yamada S."/>
            <person name="Yashiro I."/>
            <person name="Jinno K."/>
            <person name="Aoki N."/>
            <person name="Tsuruyama A."/>
            <person name="Okamura Y."/>
            <person name="Tanikawa S."/>
            <person name="Fujita N."/>
            <person name="Takeyama H."/>
            <person name="Matsunaga T."/>
        </authorList>
    </citation>
    <scope>NUCLEOTIDE SEQUENCE [LARGE SCALE GENOMIC DNA]</scope>
    <source>
        <strain evidence="3">ATCC 700980 / DSM 13731 / RS-1</strain>
    </source>
</reference>
<proteinExistence type="predicted"/>
<organism evidence="2 3">
    <name type="scientific">Solidesulfovibrio magneticus (strain ATCC 700980 / DSM 13731 / RS-1)</name>
    <name type="common">Desulfovibrio magneticus</name>
    <dbReference type="NCBI Taxonomy" id="573370"/>
    <lineage>
        <taxon>Bacteria</taxon>
        <taxon>Pseudomonadati</taxon>
        <taxon>Thermodesulfobacteriota</taxon>
        <taxon>Desulfovibrionia</taxon>
        <taxon>Desulfovibrionales</taxon>
        <taxon>Desulfovibrionaceae</taxon>
        <taxon>Solidesulfovibrio</taxon>
    </lineage>
</organism>
<feature type="transmembrane region" description="Helical" evidence="1">
    <location>
        <begin position="251"/>
        <end position="270"/>
    </location>
</feature>
<gene>
    <name evidence="2" type="ordered locus">DMR_32530</name>
</gene>
<dbReference type="OrthoDB" id="6690513at2"/>
<keyword evidence="1" id="KW-0472">Membrane</keyword>
<evidence type="ECO:0000256" key="1">
    <source>
        <dbReference type="SAM" id="Phobius"/>
    </source>
</evidence>
<keyword evidence="1" id="KW-1133">Transmembrane helix</keyword>
<dbReference type="Proteomes" id="UP000009071">
    <property type="component" value="Chromosome"/>
</dbReference>
<protein>
    <submittedName>
        <fullName evidence="2">Hypothetical membrane protein</fullName>
    </submittedName>
</protein>
<evidence type="ECO:0000313" key="2">
    <source>
        <dbReference type="EMBL" id="BAH76744.1"/>
    </source>
</evidence>
<dbReference type="KEGG" id="dma:DMR_32530"/>
<accession>C4XJJ7</accession>
<dbReference type="EMBL" id="AP010904">
    <property type="protein sequence ID" value="BAH76744.1"/>
    <property type="molecule type" value="Genomic_DNA"/>
</dbReference>